<reference evidence="3 4" key="1">
    <citation type="submission" date="2019-07" db="EMBL/GenBank/DDBJ databases">
        <title>De Novo Assembly of kiwifruit Actinidia rufa.</title>
        <authorList>
            <person name="Sugita-Konishi S."/>
            <person name="Sato K."/>
            <person name="Mori E."/>
            <person name="Abe Y."/>
            <person name="Kisaki G."/>
            <person name="Hamano K."/>
            <person name="Suezawa K."/>
            <person name="Otani M."/>
            <person name="Fukuda T."/>
            <person name="Manabe T."/>
            <person name="Gomi K."/>
            <person name="Tabuchi M."/>
            <person name="Akimitsu K."/>
            <person name="Kataoka I."/>
        </authorList>
    </citation>
    <scope>NUCLEOTIDE SEQUENCE [LARGE SCALE GENOMIC DNA]</scope>
    <source>
        <strain evidence="4">cv. Fuchu</strain>
    </source>
</reference>
<feature type="coiled-coil region" evidence="1">
    <location>
        <begin position="395"/>
        <end position="422"/>
    </location>
</feature>
<protein>
    <submittedName>
        <fullName evidence="3">Uncharacterized protein</fullName>
    </submittedName>
</protein>
<dbReference type="AlphaFoldDB" id="A0A7J0F9X1"/>
<dbReference type="EMBL" id="BJWL01000010">
    <property type="protein sequence ID" value="GFY95488.1"/>
    <property type="molecule type" value="Genomic_DNA"/>
</dbReference>
<evidence type="ECO:0000313" key="4">
    <source>
        <dbReference type="Proteomes" id="UP000585474"/>
    </source>
</evidence>
<dbReference type="Proteomes" id="UP000585474">
    <property type="component" value="Unassembled WGS sequence"/>
</dbReference>
<sequence length="534" mass="59881">MDDDLPDCIPPAFLWLDNFFVCFVPLQLSLSLHELDQCLPRSCELDVLASAALDTCTQLPLCFAHQPCYLLMQNVADERDSLSSRLFDSPLRVPHAIFGIAVTTSREKNKEHRCRSTVPLIFLPPTTLILPPHVGGTSLSNTARLTFTRRDALGPVLTICFYFQSMALNRAQLLVHDDEALARFCVDHRIPNDILIERPGPKRWTLIGLERTPETQMLEGNHYLRLRKPNQPQTRIQCSFLEEERSVLSRNQRSEQLRAYPQGPEAKEFTFTGGEEAEVEDGEEVDSSPNRSPFGFSPLGRLLSTSTLAAAAHPLVLKGTKKLWLPKVRILEKGQAPRNEPTTLSKDHETCITLGNAVMLPQDVTDHAAAETTAEFRSKLVMMGAQRVVSTSLRLKQSAVDLKKANQKANSLEKETKLQRETSDLKAFACGEVYKKLFDRAFERAEDVYERQLAKLCPDLPASPERYSPIIILPDFNEEEHATTLPANEGDVNIAVAEVRTGIEEMVKGGLSCWVEGDRDGEAESENLIKEQFF</sequence>
<gene>
    <name evidence="3" type="ORF">Acr_10g0008730</name>
</gene>
<keyword evidence="4" id="KW-1185">Reference proteome</keyword>
<proteinExistence type="predicted"/>
<organism evidence="3 4">
    <name type="scientific">Actinidia rufa</name>
    <dbReference type="NCBI Taxonomy" id="165716"/>
    <lineage>
        <taxon>Eukaryota</taxon>
        <taxon>Viridiplantae</taxon>
        <taxon>Streptophyta</taxon>
        <taxon>Embryophyta</taxon>
        <taxon>Tracheophyta</taxon>
        <taxon>Spermatophyta</taxon>
        <taxon>Magnoliopsida</taxon>
        <taxon>eudicotyledons</taxon>
        <taxon>Gunneridae</taxon>
        <taxon>Pentapetalae</taxon>
        <taxon>asterids</taxon>
        <taxon>Ericales</taxon>
        <taxon>Actinidiaceae</taxon>
        <taxon>Actinidia</taxon>
    </lineage>
</organism>
<evidence type="ECO:0000313" key="3">
    <source>
        <dbReference type="EMBL" id="GFY95488.1"/>
    </source>
</evidence>
<evidence type="ECO:0000256" key="2">
    <source>
        <dbReference type="SAM" id="MobiDB-lite"/>
    </source>
</evidence>
<accession>A0A7J0F9X1</accession>
<name>A0A7J0F9X1_9ERIC</name>
<feature type="compositionally biased region" description="Acidic residues" evidence="2">
    <location>
        <begin position="275"/>
        <end position="286"/>
    </location>
</feature>
<keyword evidence="1" id="KW-0175">Coiled coil</keyword>
<evidence type="ECO:0000256" key="1">
    <source>
        <dbReference type="SAM" id="Coils"/>
    </source>
</evidence>
<feature type="region of interest" description="Disordered" evidence="2">
    <location>
        <begin position="274"/>
        <end position="293"/>
    </location>
</feature>
<comment type="caution">
    <text evidence="3">The sequence shown here is derived from an EMBL/GenBank/DDBJ whole genome shotgun (WGS) entry which is preliminary data.</text>
</comment>